<evidence type="ECO:0000313" key="2">
    <source>
        <dbReference type="Proteomes" id="UP000309997"/>
    </source>
</evidence>
<accession>A0ACC4CXR9</accession>
<organism evidence="1 2">
    <name type="scientific">Populus alba</name>
    <name type="common">White poplar</name>
    <dbReference type="NCBI Taxonomy" id="43335"/>
    <lineage>
        <taxon>Eukaryota</taxon>
        <taxon>Viridiplantae</taxon>
        <taxon>Streptophyta</taxon>
        <taxon>Embryophyta</taxon>
        <taxon>Tracheophyta</taxon>
        <taxon>Spermatophyta</taxon>
        <taxon>Magnoliopsida</taxon>
        <taxon>eudicotyledons</taxon>
        <taxon>Gunneridae</taxon>
        <taxon>Pentapetalae</taxon>
        <taxon>rosids</taxon>
        <taxon>fabids</taxon>
        <taxon>Malpighiales</taxon>
        <taxon>Salicaceae</taxon>
        <taxon>Saliceae</taxon>
        <taxon>Populus</taxon>
    </lineage>
</organism>
<protein>
    <submittedName>
        <fullName evidence="1">Uncharacterized protein</fullName>
    </submittedName>
</protein>
<dbReference type="Proteomes" id="UP000309997">
    <property type="component" value="Unassembled WGS sequence"/>
</dbReference>
<dbReference type="EMBL" id="RCHU02000001">
    <property type="protein sequence ID" value="KAL3610072.1"/>
    <property type="molecule type" value="Genomic_DNA"/>
</dbReference>
<keyword evidence="2" id="KW-1185">Reference proteome</keyword>
<gene>
    <name evidence="1" type="ORF">D5086_001092</name>
</gene>
<proteinExistence type="predicted"/>
<sequence>MEQLRSRMALFGCNIHEAEACAWNCSSSYRRDLGISFIMKSEEEKKKKNKVGGGGGLLAGSVTYDKITLSDKNGTAGYVVVHPCTFKLHGQTLHLIASEMLDQSNRTFMIMTKFETKVMLRKPVMDSTDHLYMYTSNYFGRLALATGNCIGSDQIGFWSGEGLGSDFLLTAVVLSSPPLFTILFTLLVIATGTVKLPGQRESEEKD</sequence>
<reference evidence="1 2" key="1">
    <citation type="journal article" date="2024" name="Plant Biotechnol. J.">
        <title>Genome and CRISPR/Cas9 system of a widespread forest tree (Populus alba) in the world.</title>
        <authorList>
            <person name="Liu Y.J."/>
            <person name="Jiang P.F."/>
            <person name="Han X.M."/>
            <person name="Li X.Y."/>
            <person name="Wang H.M."/>
            <person name="Wang Y.J."/>
            <person name="Wang X.X."/>
            <person name="Zeng Q.Y."/>
        </authorList>
    </citation>
    <scope>NUCLEOTIDE SEQUENCE [LARGE SCALE GENOMIC DNA]</scope>
    <source>
        <strain evidence="2">cv. PAL-ZL1</strain>
    </source>
</reference>
<comment type="caution">
    <text evidence="1">The sequence shown here is derived from an EMBL/GenBank/DDBJ whole genome shotgun (WGS) entry which is preliminary data.</text>
</comment>
<evidence type="ECO:0000313" key="1">
    <source>
        <dbReference type="EMBL" id="KAL3610072.1"/>
    </source>
</evidence>
<name>A0ACC4CXR9_POPAL</name>